<dbReference type="InterPro" id="IPR002104">
    <property type="entry name" value="Integrase_catalytic"/>
</dbReference>
<keyword evidence="4" id="KW-0233">DNA recombination</keyword>
<sequence length="395" mass="43718">MAYVRQPKGRDGYQGVYVKPDGREATRMFARKRDAQQWADEQERQVKRGEWLDPRSGSVTVAEYGQDWLAGKLDVKKSTRDAYERLLRCQVVPTFGKLPLSAVTHEGVVRWVANLHASGLSASRIRLAHLVLKQVLDLAVFSRRIPSNPADKVRLPSLPSKAERDRESRFLSLEQVQSVASHCKGADVLPLHVMAWCGLRSGEVAGLRVCDFDQLRRELRVRRTVVDEGGVLRVETPKTRSSVRTVPVPSWLVPMLAEQLAGKGEADPLLTAPQGGLWRANNWRRRVMDPAIRKAGVAQQKKGDMVSPHDLRHTCASLHIQAGTPVKVLSEMLGHTSVAFTMDRYGHLYPGDTHRWVDALGAAAEAARLALTEQAPNELPNEPGRLKAVGGSAGL</sequence>
<reference evidence="8 9" key="1">
    <citation type="submission" date="2024-07" db="EMBL/GenBank/DDBJ databases">
        <authorList>
            <person name="Thanompreechachai J."/>
            <person name="Duangmal K."/>
        </authorList>
    </citation>
    <scope>NUCLEOTIDE SEQUENCE [LARGE SCALE GENOMIC DNA]</scope>
    <source>
        <strain evidence="8 9">LSe6-4</strain>
    </source>
</reference>
<feature type="domain" description="Core-binding (CB)" evidence="7">
    <location>
        <begin position="59"/>
        <end position="140"/>
    </location>
</feature>
<dbReference type="PANTHER" id="PTHR30349">
    <property type="entry name" value="PHAGE INTEGRASE-RELATED"/>
    <property type="match status" value="1"/>
</dbReference>
<organism evidence="8 9">
    <name type="scientific">Kineococcus halophytocola</name>
    <dbReference type="NCBI Taxonomy" id="3234027"/>
    <lineage>
        <taxon>Bacteria</taxon>
        <taxon>Bacillati</taxon>
        <taxon>Actinomycetota</taxon>
        <taxon>Actinomycetes</taxon>
        <taxon>Kineosporiales</taxon>
        <taxon>Kineosporiaceae</taxon>
        <taxon>Kineococcus</taxon>
    </lineage>
</organism>
<evidence type="ECO:0000256" key="3">
    <source>
        <dbReference type="ARBA" id="ARBA00023125"/>
    </source>
</evidence>
<dbReference type="InterPro" id="IPR013762">
    <property type="entry name" value="Integrase-like_cat_sf"/>
</dbReference>
<name>A0ABV4H5U6_9ACTN</name>
<dbReference type="Gene3D" id="1.10.150.130">
    <property type="match status" value="1"/>
</dbReference>
<evidence type="ECO:0000313" key="9">
    <source>
        <dbReference type="Proteomes" id="UP001565927"/>
    </source>
</evidence>
<evidence type="ECO:0000256" key="2">
    <source>
        <dbReference type="ARBA" id="ARBA00022908"/>
    </source>
</evidence>
<dbReference type="PANTHER" id="PTHR30349:SF64">
    <property type="entry name" value="PROPHAGE INTEGRASE INTD-RELATED"/>
    <property type="match status" value="1"/>
</dbReference>
<evidence type="ECO:0000256" key="5">
    <source>
        <dbReference type="PROSITE-ProRule" id="PRU01248"/>
    </source>
</evidence>
<dbReference type="InterPro" id="IPR004107">
    <property type="entry name" value="Integrase_SAM-like_N"/>
</dbReference>
<evidence type="ECO:0000259" key="7">
    <source>
        <dbReference type="PROSITE" id="PS51900"/>
    </source>
</evidence>
<dbReference type="InterPro" id="IPR010998">
    <property type="entry name" value="Integrase_recombinase_N"/>
</dbReference>
<dbReference type="RefSeq" id="WP_370443154.1">
    <property type="nucleotide sequence ID" value="NZ_JBGFTU010000035.1"/>
</dbReference>
<dbReference type="Pfam" id="PF00589">
    <property type="entry name" value="Phage_integrase"/>
    <property type="match status" value="1"/>
</dbReference>
<comment type="similarity">
    <text evidence="1">Belongs to the 'phage' integrase family.</text>
</comment>
<dbReference type="InterPro" id="IPR050090">
    <property type="entry name" value="Tyrosine_recombinase_XerCD"/>
</dbReference>
<dbReference type="EMBL" id="JBGFTU010000035">
    <property type="protein sequence ID" value="MEZ0166946.1"/>
    <property type="molecule type" value="Genomic_DNA"/>
</dbReference>
<dbReference type="Proteomes" id="UP001565927">
    <property type="component" value="Unassembled WGS sequence"/>
</dbReference>
<dbReference type="SUPFAM" id="SSF56349">
    <property type="entry name" value="DNA breaking-rejoining enzymes"/>
    <property type="match status" value="1"/>
</dbReference>
<gene>
    <name evidence="8" type="ORF">AB2L27_19500</name>
</gene>
<dbReference type="CDD" id="cd01189">
    <property type="entry name" value="INT_ICEBs1_C_like"/>
    <property type="match status" value="1"/>
</dbReference>
<accession>A0ABV4H5U6</accession>
<dbReference type="PROSITE" id="PS51900">
    <property type="entry name" value="CB"/>
    <property type="match status" value="1"/>
</dbReference>
<dbReference type="InterPro" id="IPR044068">
    <property type="entry name" value="CB"/>
</dbReference>
<dbReference type="PROSITE" id="PS51898">
    <property type="entry name" value="TYR_RECOMBINASE"/>
    <property type="match status" value="1"/>
</dbReference>
<evidence type="ECO:0000256" key="1">
    <source>
        <dbReference type="ARBA" id="ARBA00008857"/>
    </source>
</evidence>
<evidence type="ECO:0000259" key="6">
    <source>
        <dbReference type="PROSITE" id="PS51898"/>
    </source>
</evidence>
<keyword evidence="3 5" id="KW-0238">DNA-binding</keyword>
<evidence type="ECO:0000313" key="8">
    <source>
        <dbReference type="EMBL" id="MEZ0166946.1"/>
    </source>
</evidence>
<dbReference type="Gene3D" id="1.10.443.10">
    <property type="entry name" value="Intergrase catalytic core"/>
    <property type="match status" value="1"/>
</dbReference>
<dbReference type="Pfam" id="PF14659">
    <property type="entry name" value="Phage_int_SAM_3"/>
    <property type="match status" value="1"/>
</dbReference>
<keyword evidence="9" id="KW-1185">Reference proteome</keyword>
<protein>
    <submittedName>
        <fullName evidence="8">Tyrosine-type recombinase/integrase</fullName>
    </submittedName>
</protein>
<keyword evidence="2" id="KW-0229">DNA integration</keyword>
<dbReference type="InterPro" id="IPR011010">
    <property type="entry name" value="DNA_brk_join_enz"/>
</dbReference>
<feature type="domain" description="Tyr recombinase" evidence="6">
    <location>
        <begin position="166"/>
        <end position="358"/>
    </location>
</feature>
<proteinExistence type="inferred from homology"/>
<comment type="caution">
    <text evidence="8">The sequence shown here is derived from an EMBL/GenBank/DDBJ whole genome shotgun (WGS) entry which is preliminary data.</text>
</comment>
<evidence type="ECO:0000256" key="4">
    <source>
        <dbReference type="ARBA" id="ARBA00023172"/>
    </source>
</evidence>